<dbReference type="SUPFAM" id="SSF52540">
    <property type="entry name" value="P-loop containing nucleoside triphosphate hydrolases"/>
    <property type="match status" value="1"/>
</dbReference>
<keyword evidence="7" id="KW-0408">Iron</keyword>
<dbReference type="InterPro" id="IPR003593">
    <property type="entry name" value="AAA+_ATPase"/>
</dbReference>
<dbReference type="CDD" id="cd03214">
    <property type="entry name" value="ABC_Iron-Siderophores_B12_Hemin"/>
    <property type="match status" value="1"/>
</dbReference>
<comment type="subcellular location">
    <subcellularLocation>
        <location evidence="1">Cell membrane</location>
        <topology evidence="1">Peripheral membrane protein</topology>
    </subcellularLocation>
</comment>
<organism evidence="12 13">
    <name type="scientific">Plantactinospora solaniradicis</name>
    <dbReference type="NCBI Taxonomy" id="1723736"/>
    <lineage>
        <taxon>Bacteria</taxon>
        <taxon>Bacillati</taxon>
        <taxon>Actinomycetota</taxon>
        <taxon>Actinomycetes</taxon>
        <taxon>Micromonosporales</taxon>
        <taxon>Micromonosporaceae</taxon>
        <taxon>Plantactinospora</taxon>
    </lineage>
</organism>
<dbReference type="SMART" id="SM00382">
    <property type="entry name" value="AAA"/>
    <property type="match status" value="1"/>
</dbReference>
<evidence type="ECO:0000313" key="13">
    <source>
        <dbReference type="Proteomes" id="UP001596203"/>
    </source>
</evidence>
<name>A0ABW1K7I0_9ACTN</name>
<dbReference type="InterPro" id="IPR051535">
    <property type="entry name" value="Siderophore_ABC-ATPase"/>
</dbReference>
<dbReference type="Pfam" id="PF00005">
    <property type="entry name" value="ABC_tran"/>
    <property type="match status" value="1"/>
</dbReference>
<keyword evidence="2" id="KW-0813">Transport</keyword>
<evidence type="ECO:0000313" key="12">
    <source>
        <dbReference type="EMBL" id="MFC6016773.1"/>
    </source>
</evidence>
<keyword evidence="9" id="KW-0472">Membrane</keyword>
<dbReference type="InterPro" id="IPR003439">
    <property type="entry name" value="ABC_transporter-like_ATP-bd"/>
</dbReference>
<evidence type="ECO:0000256" key="9">
    <source>
        <dbReference type="ARBA" id="ARBA00023136"/>
    </source>
</evidence>
<evidence type="ECO:0000256" key="4">
    <source>
        <dbReference type="ARBA" id="ARBA00022496"/>
    </source>
</evidence>
<dbReference type="EMBL" id="JBHSPR010000008">
    <property type="protein sequence ID" value="MFC6016773.1"/>
    <property type="molecule type" value="Genomic_DNA"/>
</dbReference>
<keyword evidence="4" id="KW-0410">Iron transport</keyword>
<dbReference type="InterPro" id="IPR027417">
    <property type="entry name" value="P-loop_NTPase"/>
</dbReference>
<reference evidence="13" key="1">
    <citation type="journal article" date="2019" name="Int. J. Syst. Evol. Microbiol.">
        <title>The Global Catalogue of Microorganisms (GCM) 10K type strain sequencing project: providing services to taxonomists for standard genome sequencing and annotation.</title>
        <authorList>
            <consortium name="The Broad Institute Genomics Platform"/>
            <consortium name="The Broad Institute Genome Sequencing Center for Infectious Disease"/>
            <person name="Wu L."/>
            <person name="Ma J."/>
        </authorList>
    </citation>
    <scope>NUCLEOTIDE SEQUENCE [LARGE SCALE GENOMIC DNA]</scope>
    <source>
        <strain evidence="13">ZS-35-S2</strain>
    </source>
</reference>
<feature type="domain" description="ABC transporter" evidence="11">
    <location>
        <begin position="30"/>
        <end position="266"/>
    </location>
</feature>
<keyword evidence="13" id="KW-1185">Reference proteome</keyword>
<evidence type="ECO:0000256" key="5">
    <source>
        <dbReference type="ARBA" id="ARBA00022741"/>
    </source>
</evidence>
<proteinExistence type="predicted"/>
<dbReference type="InterPro" id="IPR017871">
    <property type="entry name" value="ABC_transporter-like_CS"/>
</dbReference>
<comment type="caution">
    <text evidence="12">The sequence shown here is derived from an EMBL/GenBank/DDBJ whole genome shotgun (WGS) entry which is preliminary data.</text>
</comment>
<sequence length="291" mass="31406">MTANPTLTIADSEIGVPPPTPTPDAVHPELRAERLRLAYGDRVVVDDLDLVVPPGRISVIVGANACGKSTLLRALARLLNPEAGSVQLDGRAIHSLPTRQVARQVGILPQAPVAPEGLTVIDLVGRGRSPHQTWWRQWSPADERAVAEALAATGVTDLADRPVDELSGGQRQRAWIAMAVAQQTPVLLLDEPTTFLDLSHQIDVLDLVVDLNRRDGRTVVMVLHDLNQACRYADHVIALKAGRIVAQGEPASVITADLVDEVFDVRCEVTVDPLTGTPLVIPTSRHHPRPE</sequence>
<dbReference type="PANTHER" id="PTHR42771:SF2">
    <property type="entry name" value="IRON(3+)-HYDROXAMATE IMPORT ATP-BINDING PROTEIN FHUC"/>
    <property type="match status" value="1"/>
</dbReference>
<dbReference type="GO" id="GO:0005524">
    <property type="term" value="F:ATP binding"/>
    <property type="evidence" value="ECO:0007669"/>
    <property type="project" value="UniProtKB-KW"/>
</dbReference>
<feature type="region of interest" description="Disordered" evidence="10">
    <location>
        <begin position="1"/>
        <end position="26"/>
    </location>
</feature>
<dbReference type="Gene3D" id="3.40.50.300">
    <property type="entry name" value="P-loop containing nucleotide triphosphate hydrolases"/>
    <property type="match status" value="1"/>
</dbReference>
<dbReference type="PANTHER" id="PTHR42771">
    <property type="entry name" value="IRON(3+)-HYDROXAMATE IMPORT ATP-BINDING PROTEIN FHUC"/>
    <property type="match status" value="1"/>
</dbReference>
<keyword evidence="3" id="KW-1003">Cell membrane</keyword>
<evidence type="ECO:0000256" key="8">
    <source>
        <dbReference type="ARBA" id="ARBA00023065"/>
    </source>
</evidence>
<evidence type="ECO:0000256" key="6">
    <source>
        <dbReference type="ARBA" id="ARBA00022840"/>
    </source>
</evidence>
<dbReference type="PROSITE" id="PS50893">
    <property type="entry name" value="ABC_TRANSPORTER_2"/>
    <property type="match status" value="1"/>
</dbReference>
<dbReference type="Proteomes" id="UP001596203">
    <property type="component" value="Unassembled WGS sequence"/>
</dbReference>
<evidence type="ECO:0000256" key="2">
    <source>
        <dbReference type="ARBA" id="ARBA00022448"/>
    </source>
</evidence>
<evidence type="ECO:0000256" key="10">
    <source>
        <dbReference type="SAM" id="MobiDB-lite"/>
    </source>
</evidence>
<protein>
    <submittedName>
        <fullName evidence="12">ABC transporter ATP-binding protein</fullName>
    </submittedName>
</protein>
<dbReference type="RefSeq" id="WP_377420466.1">
    <property type="nucleotide sequence ID" value="NZ_JBHSPR010000008.1"/>
</dbReference>
<evidence type="ECO:0000259" key="11">
    <source>
        <dbReference type="PROSITE" id="PS50893"/>
    </source>
</evidence>
<gene>
    <name evidence="12" type="ORF">ACFP2T_11220</name>
</gene>
<evidence type="ECO:0000256" key="7">
    <source>
        <dbReference type="ARBA" id="ARBA00023004"/>
    </source>
</evidence>
<keyword evidence="5" id="KW-0547">Nucleotide-binding</keyword>
<evidence type="ECO:0000256" key="3">
    <source>
        <dbReference type="ARBA" id="ARBA00022475"/>
    </source>
</evidence>
<accession>A0ABW1K7I0</accession>
<keyword evidence="6 12" id="KW-0067">ATP-binding</keyword>
<dbReference type="PROSITE" id="PS00211">
    <property type="entry name" value="ABC_TRANSPORTER_1"/>
    <property type="match status" value="1"/>
</dbReference>
<keyword evidence="8" id="KW-0406">Ion transport</keyword>
<evidence type="ECO:0000256" key="1">
    <source>
        <dbReference type="ARBA" id="ARBA00004202"/>
    </source>
</evidence>